<name>A0A0L8V5R3_9BACT</name>
<gene>
    <name evidence="3" type="ORF">NC99_34470</name>
</gene>
<evidence type="ECO:0000256" key="1">
    <source>
        <dbReference type="SAM" id="MobiDB-lite"/>
    </source>
</evidence>
<evidence type="ECO:0000313" key="3">
    <source>
        <dbReference type="EMBL" id="KOH43678.1"/>
    </source>
</evidence>
<sequence length="69" mass="7828">MKTRKDFTTERKNEGMGTVSQNSGKNTPESDVKYQCPMKCHGEEVYDEPGLCPDSKMQMIPVNGGYIFY</sequence>
<dbReference type="Proteomes" id="UP000036958">
    <property type="component" value="Unassembled WGS sequence"/>
</dbReference>
<evidence type="ECO:0000259" key="2">
    <source>
        <dbReference type="Pfam" id="PF19335"/>
    </source>
</evidence>
<feature type="domain" description="Heavy metal binding" evidence="2">
    <location>
        <begin position="33"/>
        <end position="62"/>
    </location>
</feature>
<dbReference type="InterPro" id="IPR045800">
    <property type="entry name" value="HMBD"/>
</dbReference>
<protein>
    <recommendedName>
        <fullName evidence="2">Heavy metal binding domain-containing protein</fullName>
    </recommendedName>
</protein>
<dbReference type="EMBL" id="LGIA01000180">
    <property type="protein sequence ID" value="KOH43678.1"/>
    <property type="molecule type" value="Genomic_DNA"/>
</dbReference>
<accession>A0A0L8V5R3</accession>
<comment type="caution">
    <text evidence="3">The sequence shown here is derived from an EMBL/GenBank/DDBJ whole genome shotgun (WGS) entry which is preliminary data.</text>
</comment>
<evidence type="ECO:0000313" key="4">
    <source>
        <dbReference type="Proteomes" id="UP000036958"/>
    </source>
</evidence>
<feature type="compositionally biased region" description="Basic and acidic residues" evidence="1">
    <location>
        <begin position="1"/>
        <end position="14"/>
    </location>
</feature>
<keyword evidence="4" id="KW-1185">Reference proteome</keyword>
<feature type="region of interest" description="Disordered" evidence="1">
    <location>
        <begin position="1"/>
        <end position="31"/>
    </location>
</feature>
<dbReference type="AlphaFoldDB" id="A0A0L8V5R3"/>
<dbReference type="Pfam" id="PF19335">
    <property type="entry name" value="HMBD"/>
    <property type="match status" value="1"/>
</dbReference>
<feature type="compositionally biased region" description="Polar residues" evidence="1">
    <location>
        <begin position="18"/>
        <end position="29"/>
    </location>
</feature>
<organism evidence="3 4">
    <name type="scientific">Sunxiuqinia dokdonensis</name>
    <dbReference type="NCBI Taxonomy" id="1409788"/>
    <lineage>
        <taxon>Bacteria</taxon>
        <taxon>Pseudomonadati</taxon>
        <taxon>Bacteroidota</taxon>
        <taxon>Bacteroidia</taxon>
        <taxon>Marinilabiliales</taxon>
        <taxon>Prolixibacteraceae</taxon>
        <taxon>Sunxiuqinia</taxon>
    </lineage>
</organism>
<proteinExistence type="predicted"/>
<dbReference type="GO" id="GO:0046872">
    <property type="term" value="F:metal ion binding"/>
    <property type="evidence" value="ECO:0007669"/>
    <property type="project" value="InterPro"/>
</dbReference>
<dbReference type="OrthoDB" id="894336at2"/>
<dbReference type="RefSeq" id="WP_053185834.1">
    <property type="nucleotide sequence ID" value="NZ_LGIA01000180.1"/>
</dbReference>
<reference evidence="4" key="1">
    <citation type="submission" date="2015-07" db="EMBL/GenBank/DDBJ databases">
        <title>Genome sequencing of Sunxiuqinia dokdonensis strain SK.</title>
        <authorList>
            <person name="Ahn S."/>
            <person name="Kim B.-C."/>
        </authorList>
    </citation>
    <scope>NUCLEOTIDE SEQUENCE [LARGE SCALE GENOMIC DNA]</scope>
    <source>
        <strain evidence="4">SK</strain>
    </source>
</reference>